<proteinExistence type="predicted"/>
<dbReference type="Proteomes" id="UP001601058">
    <property type="component" value="Unassembled WGS sequence"/>
</dbReference>
<organism evidence="1 2">
    <name type="scientific">Cytobacillus mangrovibacter</name>
    <dbReference type="NCBI Taxonomy" id="3299024"/>
    <lineage>
        <taxon>Bacteria</taxon>
        <taxon>Bacillati</taxon>
        <taxon>Bacillota</taxon>
        <taxon>Bacilli</taxon>
        <taxon>Bacillales</taxon>
        <taxon>Bacillaceae</taxon>
        <taxon>Cytobacillus</taxon>
    </lineage>
</organism>
<name>A0ABW6K082_9BACI</name>
<keyword evidence="2" id="KW-1185">Reference proteome</keyword>
<sequence length="174" mass="21261">MYTVQPEFLYIKMREQGFLEGNKDFAMFPEPYEWMVSQMKKHIVFSNMKNYPIWLWRRKPNRNEKALAPKGKRWVILKLDIAEDEILWSSFDEWHTILNNSPIVYDENEWNDFKRKGFPKEEVIKTWERLFDHQWLANRPSDWIGDYKEHWLQGVTSRITMEQIKKVSRFLGKG</sequence>
<gene>
    <name evidence="1" type="ORF">ACFYKT_14600</name>
</gene>
<protein>
    <submittedName>
        <fullName evidence="1">DUF3841 domain-containing protein</fullName>
    </submittedName>
</protein>
<reference evidence="1 2" key="1">
    <citation type="submission" date="2024-08" db="EMBL/GenBank/DDBJ databases">
        <title>Two novel Cytobacillus novel species.</title>
        <authorList>
            <person name="Liu G."/>
        </authorList>
    </citation>
    <scope>NUCLEOTIDE SEQUENCE [LARGE SCALE GENOMIC DNA]</scope>
    <source>
        <strain evidence="1 2">FJAT-53684</strain>
    </source>
</reference>
<dbReference type="EMBL" id="JBIACJ010000007">
    <property type="protein sequence ID" value="MFE8697570.1"/>
    <property type="molecule type" value="Genomic_DNA"/>
</dbReference>
<dbReference type="Pfam" id="PF12952">
    <property type="entry name" value="DUF3841"/>
    <property type="match status" value="1"/>
</dbReference>
<accession>A0ABW6K082</accession>
<dbReference type="RefSeq" id="WP_389221199.1">
    <property type="nucleotide sequence ID" value="NZ_JBIACJ010000007.1"/>
</dbReference>
<evidence type="ECO:0000313" key="1">
    <source>
        <dbReference type="EMBL" id="MFE8697570.1"/>
    </source>
</evidence>
<evidence type="ECO:0000313" key="2">
    <source>
        <dbReference type="Proteomes" id="UP001601058"/>
    </source>
</evidence>
<comment type="caution">
    <text evidence="1">The sequence shown here is derived from an EMBL/GenBank/DDBJ whole genome shotgun (WGS) entry which is preliminary data.</text>
</comment>
<dbReference type="InterPro" id="IPR024211">
    <property type="entry name" value="DUF3841"/>
</dbReference>